<protein>
    <recommendedName>
        <fullName evidence="1">PilZ domain-containing protein</fullName>
    </recommendedName>
</protein>
<keyword evidence="3" id="KW-1185">Reference proteome</keyword>
<gene>
    <name evidence="2" type="ORF">RHIZ70_3356</name>
</gene>
<dbReference type="InterPro" id="IPR009875">
    <property type="entry name" value="PilZ_domain"/>
</dbReference>
<dbReference type="Pfam" id="PF07238">
    <property type="entry name" value="PilZ"/>
    <property type="match status" value="1"/>
</dbReference>
<sequence length="111" mass="12552">MQPKLNMDVRKSARSQCRIDSRIRHLNQSTDGRVLNISRTGIAFEIYGKLHAASGSTVLIENDAIGLIEGTVRWCRNGRLGVQIKQNSNTLAQMSAYFRNFHKEVRPVLAR</sequence>
<dbReference type="Gene3D" id="2.40.10.220">
    <property type="entry name" value="predicted glycosyltransferase like domains"/>
    <property type="match status" value="1"/>
</dbReference>
<evidence type="ECO:0000259" key="1">
    <source>
        <dbReference type="Pfam" id="PF07238"/>
    </source>
</evidence>
<proteinExistence type="predicted"/>
<organism evidence="2 3">
    <name type="scientific">Ciceribacter selenitireducens ATCC BAA-1503</name>
    <dbReference type="NCBI Taxonomy" id="1336235"/>
    <lineage>
        <taxon>Bacteria</taxon>
        <taxon>Pseudomonadati</taxon>
        <taxon>Pseudomonadota</taxon>
        <taxon>Alphaproteobacteria</taxon>
        <taxon>Hyphomicrobiales</taxon>
        <taxon>Rhizobiaceae</taxon>
        <taxon>Ciceribacter</taxon>
    </lineage>
</organism>
<reference evidence="3" key="1">
    <citation type="submission" date="2018-07" db="EMBL/GenBank/DDBJ databases">
        <authorList>
            <person name="Peiro R."/>
            <person name="Begona"/>
            <person name="Cbmso G."/>
            <person name="Lopez M."/>
            <person name="Gonzalez S."/>
        </authorList>
    </citation>
    <scope>NUCLEOTIDE SEQUENCE [LARGE SCALE GENOMIC DNA]</scope>
</reference>
<dbReference type="EMBL" id="UEYP01000004">
    <property type="protein sequence ID" value="SSC67648.1"/>
    <property type="molecule type" value="Genomic_DNA"/>
</dbReference>
<dbReference type="GO" id="GO:0035438">
    <property type="term" value="F:cyclic-di-GMP binding"/>
    <property type="evidence" value="ECO:0007669"/>
    <property type="project" value="InterPro"/>
</dbReference>
<dbReference type="RefSeq" id="WP_115670205.1">
    <property type="nucleotide sequence ID" value="NZ_UEYP01000004.1"/>
</dbReference>
<dbReference type="OrthoDB" id="8479088at2"/>
<dbReference type="Proteomes" id="UP000254764">
    <property type="component" value="Unassembled WGS sequence"/>
</dbReference>
<dbReference type="AlphaFoldDB" id="A0A376AIJ6"/>
<accession>A0A376AIJ6</accession>
<name>A0A376AIJ6_9HYPH</name>
<evidence type="ECO:0000313" key="3">
    <source>
        <dbReference type="Proteomes" id="UP000254764"/>
    </source>
</evidence>
<dbReference type="SUPFAM" id="SSF141371">
    <property type="entry name" value="PilZ domain-like"/>
    <property type="match status" value="1"/>
</dbReference>
<evidence type="ECO:0000313" key="2">
    <source>
        <dbReference type="EMBL" id="SSC67648.1"/>
    </source>
</evidence>
<feature type="domain" description="PilZ" evidence="1">
    <location>
        <begin position="9"/>
        <end position="90"/>
    </location>
</feature>